<dbReference type="GO" id="GO:0005634">
    <property type="term" value="C:nucleus"/>
    <property type="evidence" value="ECO:0007669"/>
    <property type="project" value="TreeGrafter"/>
</dbReference>
<name>L2G8P7_COLFN</name>
<dbReference type="PANTHER" id="PTHR31644:SF1">
    <property type="entry name" value="ZN(II)2CYS6 TRANSCRIPTION FACTOR (EUROFUNG)"/>
    <property type="match status" value="1"/>
</dbReference>
<proteinExistence type="predicted"/>
<accession>L2G8P7</accession>
<dbReference type="STRING" id="1213859.L2G8P7"/>
<dbReference type="PANTHER" id="PTHR31644">
    <property type="entry name" value="TRANSCRIPTIONAL ACTIVATOR ARO80-RELATED"/>
    <property type="match status" value="1"/>
</dbReference>
<evidence type="ECO:0000313" key="1">
    <source>
        <dbReference type="EMBL" id="ELA34368.1"/>
    </source>
</evidence>
<dbReference type="EMBL" id="KB020621">
    <property type="protein sequence ID" value="ELA34368.1"/>
    <property type="molecule type" value="Genomic_DNA"/>
</dbReference>
<gene>
    <name evidence="1" type="ORF">CGGC5_5750</name>
</gene>
<organism evidence="1">
    <name type="scientific">Colletotrichum fructicola (strain Nara gc5)</name>
    <name type="common">Anthracnose fungus</name>
    <name type="synonym">Colletotrichum gloeosporioides (strain Nara gc5)</name>
    <dbReference type="NCBI Taxonomy" id="1213859"/>
    <lineage>
        <taxon>Eukaryota</taxon>
        <taxon>Fungi</taxon>
        <taxon>Dikarya</taxon>
        <taxon>Ascomycota</taxon>
        <taxon>Pezizomycotina</taxon>
        <taxon>Sordariomycetes</taxon>
        <taxon>Hypocreomycetidae</taxon>
        <taxon>Glomerellales</taxon>
        <taxon>Glomerellaceae</taxon>
        <taxon>Colletotrichum</taxon>
        <taxon>Colletotrichum gloeosporioides species complex</taxon>
    </lineage>
</organism>
<dbReference type="HOGENOM" id="CLU_1315314_0_0_1"/>
<sequence>MLAKDVLLRSSLKASRPPQMQGVINEQDPKHTLRYLPSRYHLYGLYAAVFLHKALDADAIQGTTQKEEVASLAQRFIAALKEVSSAESHICHGYSDLLEKLWSSSGSKKAAAAQHHTASLATLVADTTPKAALQEPPHSGADSVGVFGCEDRMSAPQLSDQAGLEGGTPDFTSFESYLFGSLWPGLASVGEQGGLDQDVQFGFNFDSVL</sequence>
<protein>
    <submittedName>
        <fullName evidence="1">C6 transcription factor</fullName>
    </submittedName>
</protein>
<reference evidence="1" key="1">
    <citation type="submission" date="2012-08" db="EMBL/GenBank/DDBJ databases">
        <title>Genome analysis of Colletotrichum orbiculare and Colletotrichum fructicola.</title>
        <authorList>
            <person name="Gan P.H.P."/>
            <person name="Ikeda K."/>
            <person name="Irieda H."/>
            <person name="Narusaka M."/>
            <person name="O'Connell R.J."/>
            <person name="Narusaka Y."/>
            <person name="Takano Y."/>
            <person name="Kubo Y."/>
            <person name="Shirasu K."/>
        </authorList>
    </citation>
    <scope>NUCLEOTIDE SEQUENCE</scope>
    <source>
        <strain evidence="1">Nara gc5</strain>
    </source>
</reference>
<dbReference type="GO" id="GO:0000981">
    <property type="term" value="F:DNA-binding transcription factor activity, RNA polymerase II-specific"/>
    <property type="evidence" value="ECO:0007669"/>
    <property type="project" value="TreeGrafter"/>
</dbReference>
<dbReference type="AlphaFoldDB" id="L2G8P7"/>
<dbReference type="InterPro" id="IPR052780">
    <property type="entry name" value="AAA_Catabolism_Regulators"/>
</dbReference>